<feature type="chain" id="PRO_5007856573" evidence="2">
    <location>
        <begin position="18"/>
        <end position="87"/>
    </location>
</feature>
<evidence type="ECO:0000313" key="3">
    <source>
        <dbReference type="EMBL" id="KZV84655.1"/>
    </source>
</evidence>
<proteinExistence type="predicted"/>
<reference evidence="3 4" key="1">
    <citation type="journal article" date="2016" name="Mol. Biol. Evol.">
        <title>Comparative Genomics of Early-Diverging Mushroom-Forming Fungi Provides Insights into the Origins of Lignocellulose Decay Capabilities.</title>
        <authorList>
            <person name="Nagy L.G."/>
            <person name="Riley R."/>
            <person name="Tritt A."/>
            <person name="Adam C."/>
            <person name="Daum C."/>
            <person name="Floudas D."/>
            <person name="Sun H."/>
            <person name="Yadav J.S."/>
            <person name="Pangilinan J."/>
            <person name="Larsson K.H."/>
            <person name="Matsuura K."/>
            <person name="Barry K."/>
            <person name="Labutti K."/>
            <person name="Kuo R."/>
            <person name="Ohm R.A."/>
            <person name="Bhattacharya S.S."/>
            <person name="Shirouzu T."/>
            <person name="Yoshinaga Y."/>
            <person name="Martin F.M."/>
            <person name="Grigoriev I.V."/>
            <person name="Hibbett D.S."/>
        </authorList>
    </citation>
    <scope>NUCLEOTIDE SEQUENCE [LARGE SCALE GENOMIC DNA]</scope>
    <source>
        <strain evidence="3 4">HHB12029</strain>
    </source>
</reference>
<name>A0A165DIX9_EXIGL</name>
<gene>
    <name evidence="3" type="ORF">EXIGLDRAFT_842038</name>
</gene>
<keyword evidence="2" id="KW-0732">Signal</keyword>
<protein>
    <submittedName>
        <fullName evidence="3">Uncharacterized protein</fullName>
    </submittedName>
</protein>
<evidence type="ECO:0000256" key="1">
    <source>
        <dbReference type="SAM" id="MobiDB-lite"/>
    </source>
</evidence>
<organism evidence="3 4">
    <name type="scientific">Exidia glandulosa HHB12029</name>
    <dbReference type="NCBI Taxonomy" id="1314781"/>
    <lineage>
        <taxon>Eukaryota</taxon>
        <taxon>Fungi</taxon>
        <taxon>Dikarya</taxon>
        <taxon>Basidiomycota</taxon>
        <taxon>Agaricomycotina</taxon>
        <taxon>Agaricomycetes</taxon>
        <taxon>Auriculariales</taxon>
        <taxon>Exidiaceae</taxon>
        <taxon>Exidia</taxon>
    </lineage>
</organism>
<evidence type="ECO:0000256" key="2">
    <source>
        <dbReference type="SAM" id="SignalP"/>
    </source>
</evidence>
<dbReference type="InParanoid" id="A0A165DIX9"/>
<feature type="signal peptide" evidence="2">
    <location>
        <begin position="1"/>
        <end position="17"/>
    </location>
</feature>
<sequence>MKFSLISVLGLVALSFASPVSLGSDSVRVSRTAHAIPAPMPLTNSRNWADRHEPLPKRERRHRSNMPRASAPASFMRDVARRSTQRR</sequence>
<evidence type="ECO:0000313" key="4">
    <source>
        <dbReference type="Proteomes" id="UP000077266"/>
    </source>
</evidence>
<accession>A0A165DIX9</accession>
<dbReference type="AlphaFoldDB" id="A0A165DIX9"/>
<feature type="region of interest" description="Disordered" evidence="1">
    <location>
        <begin position="38"/>
        <end position="87"/>
    </location>
</feature>
<feature type="compositionally biased region" description="Basic and acidic residues" evidence="1">
    <location>
        <begin position="48"/>
        <end position="57"/>
    </location>
</feature>
<dbReference type="Proteomes" id="UP000077266">
    <property type="component" value="Unassembled WGS sequence"/>
</dbReference>
<dbReference type="EMBL" id="KV426216">
    <property type="protein sequence ID" value="KZV84655.1"/>
    <property type="molecule type" value="Genomic_DNA"/>
</dbReference>
<keyword evidence="4" id="KW-1185">Reference proteome</keyword>